<accession>A0A7X2SSJ7</accession>
<dbReference type="EMBL" id="WKKX01000366">
    <property type="protein sequence ID" value="MSE08651.1"/>
    <property type="molecule type" value="Genomic_DNA"/>
</dbReference>
<proteinExistence type="predicted"/>
<name>A0A7X2SSJ7_9LACO</name>
<gene>
    <name evidence="1" type="ORF">GKC33_08035</name>
</gene>
<sequence>DNGTPFEFSQMRLHFKYLKFNTFINLD</sequence>
<protein>
    <submittedName>
        <fullName evidence="1">GntR family transcriptional regulator</fullName>
    </submittedName>
</protein>
<dbReference type="AlphaFoldDB" id="A0A7X2SSJ7"/>
<comment type="caution">
    <text evidence="1">The sequence shown here is derived from an EMBL/GenBank/DDBJ whole genome shotgun (WGS) entry which is preliminary data.</text>
</comment>
<organism evidence="1 2">
    <name type="scientific">Ligilactobacillus salivarius</name>
    <dbReference type="NCBI Taxonomy" id="1624"/>
    <lineage>
        <taxon>Bacteria</taxon>
        <taxon>Bacillati</taxon>
        <taxon>Bacillota</taxon>
        <taxon>Bacilli</taxon>
        <taxon>Lactobacillales</taxon>
        <taxon>Lactobacillaceae</taxon>
        <taxon>Ligilactobacillus</taxon>
    </lineage>
</organism>
<evidence type="ECO:0000313" key="2">
    <source>
        <dbReference type="Proteomes" id="UP000467635"/>
    </source>
</evidence>
<feature type="non-terminal residue" evidence="1">
    <location>
        <position position="1"/>
    </location>
</feature>
<evidence type="ECO:0000313" key="1">
    <source>
        <dbReference type="EMBL" id="MSE08651.1"/>
    </source>
</evidence>
<reference evidence="1 2" key="1">
    <citation type="submission" date="2019-11" db="EMBL/GenBank/DDBJ databases">
        <title>Draft Genome Sequence of Plant Growth-Promoting Rhizosphere-Associated Bacteria.</title>
        <authorList>
            <person name="Vasilyev I.Y."/>
            <person name="Radchenko V."/>
            <person name="Ilnitskaya E.V."/>
        </authorList>
    </citation>
    <scope>NUCLEOTIDE SEQUENCE [LARGE SCALE GENOMIC DNA]</scope>
    <source>
        <strain evidence="1 2">VRA_01-1sq_f</strain>
    </source>
</reference>
<dbReference type="Proteomes" id="UP000467635">
    <property type="component" value="Unassembled WGS sequence"/>
</dbReference>